<organism evidence="1 2">
    <name type="scientific">Dyadobacter koreensis</name>
    <dbReference type="NCBI Taxonomy" id="408657"/>
    <lineage>
        <taxon>Bacteria</taxon>
        <taxon>Pseudomonadati</taxon>
        <taxon>Bacteroidota</taxon>
        <taxon>Cytophagia</taxon>
        <taxon>Cytophagales</taxon>
        <taxon>Spirosomataceae</taxon>
        <taxon>Dyadobacter</taxon>
    </lineage>
</organism>
<reference evidence="1 2" key="1">
    <citation type="submission" date="2016-10" db="EMBL/GenBank/DDBJ databases">
        <authorList>
            <person name="de Groot N.N."/>
        </authorList>
    </citation>
    <scope>NUCLEOTIDE SEQUENCE [LARGE SCALE GENOMIC DNA]</scope>
    <source>
        <strain evidence="1 2">DSM 19938</strain>
    </source>
</reference>
<gene>
    <name evidence="1" type="ORF">SAMN04487995_4016</name>
</gene>
<dbReference type="EMBL" id="FNXY01000006">
    <property type="protein sequence ID" value="SEJ29322.1"/>
    <property type="molecule type" value="Genomic_DNA"/>
</dbReference>
<dbReference type="AlphaFoldDB" id="A0A1H6XWQ4"/>
<accession>A0A1H6XWQ4</accession>
<evidence type="ECO:0000313" key="2">
    <source>
        <dbReference type="Proteomes" id="UP000199532"/>
    </source>
</evidence>
<protein>
    <submittedName>
        <fullName evidence="1">Uncharacterized protein</fullName>
    </submittedName>
</protein>
<evidence type="ECO:0000313" key="1">
    <source>
        <dbReference type="EMBL" id="SEJ29322.1"/>
    </source>
</evidence>
<proteinExistence type="predicted"/>
<dbReference type="RefSeq" id="WP_090338021.1">
    <property type="nucleotide sequence ID" value="NZ_FNXY01000006.1"/>
</dbReference>
<keyword evidence="2" id="KW-1185">Reference proteome</keyword>
<dbReference type="OrthoDB" id="961102at2"/>
<name>A0A1H6XWQ4_9BACT</name>
<sequence length="115" mass="13528">MTNQEYFSLFSESMNKKKIIRYENSSNRDDYHTYAIRETPEGYVFFCLVETFFRTGLNENTWKTGSLSSFHELTVVKGASIRSLYLTDENFIPRKNYKERLPVLSPSESGWQTVD</sequence>
<dbReference type="Proteomes" id="UP000199532">
    <property type="component" value="Unassembled WGS sequence"/>
</dbReference>